<evidence type="ECO:0000256" key="1">
    <source>
        <dbReference type="SAM" id="Phobius"/>
    </source>
</evidence>
<dbReference type="EMBL" id="HBIO01017138">
    <property type="protein sequence ID" value="CAE0468328.1"/>
    <property type="molecule type" value="Transcribed_RNA"/>
</dbReference>
<gene>
    <name evidence="2" type="ORF">CDEB00056_LOCUS13181</name>
</gene>
<accession>A0A7S3Q810</accession>
<name>A0A7S3Q810_9STRA</name>
<sequence length="240" mass="27342">MAFPFGGSLTHAQLATKFGWFSVIISIVFLPFLMLWGKLLAFPVWISWIFPSGPFYMIKNILVFPGNEDVMRKEVYSAPTSVSRTPPGWNCLTDVEGKKFYEAFWGIIQCLDLDTTEEKFVVTPNVFTWLLVSRVNFDFPPSPVYENTVRFYFPLKGPNMINPFCWVTLMFGITGIMWFGKWSYVPFKTANGITTLQTMFPPDEPAKKLNADNSFKKYELQDAKKIVDLLPSKYGAVGSG</sequence>
<dbReference type="AlphaFoldDB" id="A0A7S3Q810"/>
<protein>
    <submittedName>
        <fullName evidence="2">Uncharacterized protein</fullName>
    </submittedName>
</protein>
<keyword evidence="1" id="KW-1133">Transmembrane helix</keyword>
<organism evidence="2">
    <name type="scientific">Chaetoceros debilis</name>
    <dbReference type="NCBI Taxonomy" id="122233"/>
    <lineage>
        <taxon>Eukaryota</taxon>
        <taxon>Sar</taxon>
        <taxon>Stramenopiles</taxon>
        <taxon>Ochrophyta</taxon>
        <taxon>Bacillariophyta</taxon>
        <taxon>Coscinodiscophyceae</taxon>
        <taxon>Chaetocerotophycidae</taxon>
        <taxon>Chaetocerotales</taxon>
        <taxon>Chaetocerotaceae</taxon>
        <taxon>Chaetoceros</taxon>
    </lineage>
</organism>
<keyword evidence="1" id="KW-0472">Membrane</keyword>
<feature type="transmembrane region" description="Helical" evidence="1">
    <location>
        <begin position="20"/>
        <end position="50"/>
    </location>
</feature>
<proteinExistence type="predicted"/>
<evidence type="ECO:0000313" key="2">
    <source>
        <dbReference type="EMBL" id="CAE0468328.1"/>
    </source>
</evidence>
<reference evidence="2" key="1">
    <citation type="submission" date="2021-01" db="EMBL/GenBank/DDBJ databases">
        <authorList>
            <person name="Corre E."/>
            <person name="Pelletier E."/>
            <person name="Niang G."/>
            <person name="Scheremetjew M."/>
            <person name="Finn R."/>
            <person name="Kale V."/>
            <person name="Holt S."/>
            <person name="Cochrane G."/>
            <person name="Meng A."/>
            <person name="Brown T."/>
            <person name="Cohen L."/>
        </authorList>
    </citation>
    <scope>NUCLEOTIDE SEQUENCE</scope>
    <source>
        <strain evidence="2">MM31A-1</strain>
    </source>
</reference>
<feature type="transmembrane region" description="Helical" evidence="1">
    <location>
        <begin position="160"/>
        <end position="179"/>
    </location>
</feature>
<keyword evidence="1" id="KW-0812">Transmembrane</keyword>